<dbReference type="EMBL" id="GL945430">
    <property type="protein sequence ID" value="EGO28821.1"/>
    <property type="molecule type" value="Genomic_DNA"/>
</dbReference>
<dbReference type="AlphaFoldDB" id="F8NKV2"/>
<evidence type="ECO:0000313" key="1">
    <source>
        <dbReference type="EMBL" id="EGO28821.1"/>
    </source>
</evidence>
<protein>
    <submittedName>
        <fullName evidence="1">Uncharacterized protein</fullName>
    </submittedName>
</protein>
<reference evidence="1" key="1">
    <citation type="submission" date="2011-04" db="EMBL/GenBank/DDBJ databases">
        <title>Evolution of plant cell wall degrading machinery underlies the functional diversity of forest fungi.</title>
        <authorList>
            <consortium name="US DOE Joint Genome Institute (JGI-PGF)"/>
            <person name="Eastwood D.C."/>
            <person name="Floudas D."/>
            <person name="Binder M."/>
            <person name="Majcherczyk A."/>
            <person name="Schneider P."/>
            <person name="Aerts A."/>
            <person name="Asiegbu F.O."/>
            <person name="Baker S.E."/>
            <person name="Barry K."/>
            <person name="Bendiksby M."/>
            <person name="Blumentritt M."/>
            <person name="Coutinho P.M."/>
            <person name="Cullen D."/>
            <person name="Cullen D."/>
            <person name="Gathman A."/>
            <person name="Goodell B."/>
            <person name="Henrissat B."/>
            <person name="Ihrmark K."/>
            <person name="Kauserud H."/>
            <person name="Kohler A."/>
            <person name="LaButti K."/>
            <person name="Lapidus A."/>
            <person name="Lavin J.L."/>
            <person name="Lee Y.-H."/>
            <person name="Lindquist E."/>
            <person name="Lilly W."/>
            <person name="Lucas S."/>
            <person name="Morin E."/>
            <person name="Murat C."/>
            <person name="Oguiza J.A."/>
            <person name="Park J."/>
            <person name="Pisabarro A.G."/>
            <person name="Riley R."/>
            <person name="Rosling A."/>
            <person name="Salamov A."/>
            <person name="Schmidt O."/>
            <person name="Schmutz J."/>
            <person name="Skrede I."/>
            <person name="Stenlid J."/>
            <person name="Wiebenga A."/>
            <person name="Xie X."/>
            <person name="Kues U."/>
            <person name="Hibbett D.S."/>
            <person name="Hoffmeister D."/>
            <person name="Hogberg N."/>
            <person name="Martin F."/>
            <person name="Grigoriev I.V."/>
            <person name="Watkinson S.C."/>
        </authorList>
    </citation>
    <scope>NUCLEOTIDE SEQUENCE</scope>
    <source>
        <strain evidence="1">S7.9</strain>
    </source>
</reference>
<dbReference type="Proteomes" id="UP000008064">
    <property type="component" value="Unassembled WGS sequence"/>
</dbReference>
<name>F8NKV2_SERL9</name>
<gene>
    <name evidence="1" type="ORF">SERLADRAFT_459652</name>
</gene>
<sequence length="77" mass="8521">MISCHDRDGHKVGLIGTDIHLAASMAAVEVNLLYLLNIRPTSGLEGCQDYSAHRASRYWLRESPTENGGITHDRLCL</sequence>
<dbReference type="RefSeq" id="XP_007315020.1">
    <property type="nucleotide sequence ID" value="XM_007314958.1"/>
</dbReference>
<accession>F8NKV2</accession>
<dbReference type="KEGG" id="sla:SERLADRAFT_459652"/>
<dbReference type="HOGENOM" id="CLU_2639630_0_0_1"/>
<proteinExistence type="predicted"/>
<organism>
    <name type="scientific">Serpula lacrymans var. lacrymans (strain S7.9)</name>
    <name type="common">Dry rot fungus</name>
    <dbReference type="NCBI Taxonomy" id="578457"/>
    <lineage>
        <taxon>Eukaryota</taxon>
        <taxon>Fungi</taxon>
        <taxon>Dikarya</taxon>
        <taxon>Basidiomycota</taxon>
        <taxon>Agaricomycotina</taxon>
        <taxon>Agaricomycetes</taxon>
        <taxon>Agaricomycetidae</taxon>
        <taxon>Boletales</taxon>
        <taxon>Coniophorineae</taxon>
        <taxon>Serpulaceae</taxon>
        <taxon>Serpula</taxon>
    </lineage>
</organism>
<dbReference type="GeneID" id="18817941"/>